<evidence type="ECO:0008006" key="4">
    <source>
        <dbReference type="Google" id="ProtNLM"/>
    </source>
</evidence>
<accession>V5X7F4</accession>
<evidence type="ECO:0000256" key="1">
    <source>
        <dbReference type="SAM" id="Phobius"/>
    </source>
</evidence>
<gene>
    <name evidence="2" type="ORF">D174_02805</name>
</gene>
<keyword evidence="1" id="KW-1133">Transmembrane helix</keyword>
<reference evidence="2 3" key="1">
    <citation type="journal article" date="2014" name="Genome Announc.">
        <title>Complete Genome Sequence of Sterol-Transforming Mycobacterium neoaurum Strain VKM Ac-1815D.</title>
        <authorList>
            <person name="Shtratnikova V.Y."/>
            <person name="Bragin E.Y."/>
            <person name="Dovbnya D.V."/>
            <person name="Pekov Y.A."/>
            <person name="Schelkunov M.I."/>
            <person name="Strizhov N."/>
            <person name="Ivashina T.V."/>
            <person name="Ashapkin V.V."/>
            <person name="Donova M.V."/>
        </authorList>
    </citation>
    <scope>NUCLEOTIDE SEQUENCE [LARGE SCALE GENOMIC DNA]</scope>
    <source>
        <strain evidence="2 3">VKM Ac-1815D</strain>
    </source>
</reference>
<dbReference type="SUPFAM" id="SSF52540">
    <property type="entry name" value="P-loop containing nucleoside triphosphate hydrolases"/>
    <property type="match status" value="1"/>
</dbReference>
<keyword evidence="1" id="KW-0812">Transmembrane</keyword>
<dbReference type="Proteomes" id="UP000018763">
    <property type="component" value="Chromosome"/>
</dbReference>
<feature type="transmembrane region" description="Helical" evidence="1">
    <location>
        <begin position="309"/>
        <end position="329"/>
    </location>
</feature>
<keyword evidence="1" id="KW-0472">Membrane</keyword>
<dbReference type="EMBL" id="CP006936">
    <property type="protein sequence ID" value="AHC23581.1"/>
    <property type="molecule type" value="Genomic_DNA"/>
</dbReference>
<evidence type="ECO:0000313" key="2">
    <source>
        <dbReference type="EMBL" id="AHC23581.1"/>
    </source>
</evidence>
<organism evidence="2 3">
    <name type="scientific">Mycolicibacterium neoaurum VKM Ac-1815D</name>
    <dbReference type="NCBI Taxonomy" id="700508"/>
    <lineage>
        <taxon>Bacteria</taxon>
        <taxon>Bacillati</taxon>
        <taxon>Actinomycetota</taxon>
        <taxon>Actinomycetes</taxon>
        <taxon>Mycobacteriales</taxon>
        <taxon>Mycobacteriaceae</taxon>
        <taxon>Mycolicibacterium</taxon>
    </lineage>
</organism>
<name>V5X7F4_MYCNE</name>
<proteinExistence type="predicted"/>
<dbReference type="AlphaFoldDB" id="V5X7F4"/>
<sequence length="435" mass="45327">MVVTGPPFAGASTLVSALRTALPGHRFVEHADEPDAVVFAVSAAAPVVDSDLRVLDDAARRTDLVVGVVTKIDAHADWQTVATGARTAVRGHATRYGSMPWVGVAAAPRAGDPVLAELVDLLTSGLDSPTLAQRNRMRAGESALCDQIDALCAPDSVAIALHRRRADTVRTARHLGAAQARDLRTRLQQARIDLNQQVHRRCVDLRAALAQEAARWRRGVDLGAVAGEHVDRVAAEVDAAVTARLREIADDLGLSAPPAETSRVATDPGAPGPSGQDLEARLMIVLGAGFGLGIALAAARLLAGLAPGAATAAAAGGPAVGLLLAAWVVRVRGLLHSRARWDRWTATVTSTLRADLQAAVASRLLSAEAALAAESAAERERVAAQTHTTLAAIDARLRERAIAMAAAAGPAERRLSALRESLRAVRAQLDSVTAE</sequence>
<evidence type="ECO:0000313" key="3">
    <source>
        <dbReference type="Proteomes" id="UP000018763"/>
    </source>
</evidence>
<protein>
    <recommendedName>
        <fullName evidence="4">G domain-containing protein</fullName>
    </recommendedName>
</protein>
<feature type="transmembrane region" description="Helical" evidence="1">
    <location>
        <begin position="282"/>
        <end position="303"/>
    </location>
</feature>
<keyword evidence="3" id="KW-1185">Reference proteome</keyword>
<dbReference type="InterPro" id="IPR027417">
    <property type="entry name" value="P-loop_NTPase"/>
</dbReference>